<name>A0A397S211_9MOLU</name>
<dbReference type="Gene3D" id="3.30.300.20">
    <property type="match status" value="1"/>
</dbReference>
<dbReference type="OrthoDB" id="384689at2"/>
<comment type="caution">
    <text evidence="3">The sequence shown here is derived from an EMBL/GenBank/DDBJ whole genome shotgun (WGS) entry which is preliminary data.</text>
</comment>
<dbReference type="Proteomes" id="UP000266506">
    <property type="component" value="Unassembled WGS sequence"/>
</dbReference>
<protein>
    <recommendedName>
        <fullName evidence="2">Ribosome-binding factor A</fullName>
    </recommendedName>
</protein>
<dbReference type="Pfam" id="PF02033">
    <property type="entry name" value="RBFA"/>
    <property type="match status" value="1"/>
</dbReference>
<comment type="subcellular location">
    <subcellularLocation>
        <location evidence="2">Cytoplasm</location>
    </subcellularLocation>
</comment>
<dbReference type="GO" id="GO:0030490">
    <property type="term" value="P:maturation of SSU-rRNA"/>
    <property type="evidence" value="ECO:0007669"/>
    <property type="project" value="UniProtKB-UniRule"/>
</dbReference>
<dbReference type="RefSeq" id="WP_119015742.1">
    <property type="nucleotide sequence ID" value="NZ_QXEV01000004.1"/>
</dbReference>
<dbReference type="HAMAP" id="MF_00003">
    <property type="entry name" value="RbfA"/>
    <property type="match status" value="1"/>
</dbReference>
<proteinExistence type="inferred from homology"/>
<evidence type="ECO:0000313" key="4">
    <source>
        <dbReference type="Proteomes" id="UP000266506"/>
    </source>
</evidence>
<evidence type="ECO:0000256" key="1">
    <source>
        <dbReference type="ARBA" id="ARBA00022517"/>
    </source>
</evidence>
<sequence length="130" mass="15041">MGISLARLESNALRELAIILRNDAKNKHLSNVTVTEVRITNDLSYMTVYYTFYQGKEENYQKALEDCKGYLRSALAKKLNARKMPELIFKRDTSLDYGNHINDLIVGIHEHDKEIKEHQASLGIKEEEEK</sequence>
<reference evidence="3 4" key="1">
    <citation type="submission" date="2018-08" db="EMBL/GenBank/DDBJ databases">
        <title>Genomic Encyclopedia of Archaeal and Bacterial Type Strains, Phase II (KMG-II): from individual species to whole genera.</title>
        <authorList>
            <person name="Goeker M."/>
        </authorList>
    </citation>
    <scope>NUCLEOTIDE SEQUENCE [LARGE SCALE GENOMIC DNA]</scope>
    <source>
        <strain evidence="3 4">ATCC 27112</strain>
    </source>
</reference>
<dbReference type="PANTHER" id="PTHR33515:SF1">
    <property type="entry name" value="RIBOSOME-BINDING FACTOR A, CHLOROPLASTIC-RELATED"/>
    <property type="match status" value="1"/>
</dbReference>
<comment type="similarity">
    <text evidence="2">Belongs to the RbfA family.</text>
</comment>
<organism evidence="3 4">
    <name type="scientific">Anaeroplasma bactoclasticum</name>
    <dbReference type="NCBI Taxonomy" id="2088"/>
    <lineage>
        <taxon>Bacteria</taxon>
        <taxon>Bacillati</taxon>
        <taxon>Mycoplasmatota</taxon>
        <taxon>Mollicutes</taxon>
        <taxon>Anaeroplasmatales</taxon>
        <taxon>Anaeroplasmataceae</taxon>
        <taxon>Anaeroplasma</taxon>
    </lineage>
</organism>
<keyword evidence="1 2" id="KW-0690">Ribosome biogenesis</keyword>
<dbReference type="FunCoup" id="A0A397S211">
    <property type="interactions" value="294"/>
</dbReference>
<dbReference type="GO" id="GO:0043024">
    <property type="term" value="F:ribosomal small subunit binding"/>
    <property type="evidence" value="ECO:0007669"/>
    <property type="project" value="TreeGrafter"/>
</dbReference>
<keyword evidence="2" id="KW-0963">Cytoplasm</keyword>
<accession>A0A397S211</accession>
<dbReference type="PANTHER" id="PTHR33515">
    <property type="entry name" value="RIBOSOME-BINDING FACTOR A, CHLOROPLASTIC-RELATED"/>
    <property type="match status" value="1"/>
</dbReference>
<dbReference type="InParanoid" id="A0A397S211"/>
<evidence type="ECO:0000256" key="2">
    <source>
        <dbReference type="HAMAP-Rule" id="MF_00003"/>
    </source>
</evidence>
<comment type="function">
    <text evidence="2">One of several proteins that assist in the late maturation steps of the functional core of the 30S ribosomal subunit. Associates with free 30S ribosomal subunits (but not with 30S subunits that are part of 70S ribosomes or polysomes). Required for efficient processing of 16S rRNA. May interact with the 5'-terminal helix region of 16S rRNA.</text>
</comment>
<dbReference type="InterPro" id="IPR000238">
    <property type="entry name" value="RbfA"/>
</dbReference>
<dbReference type="InterPro" id="IPR023799">
    <property type="entry name" value="RbfA_dom_sf"/>
</dbReference>
<dbReference type="EMBL" id="QXEV01000004">
    <property type="protein sequence ID" value="RIA77997.1"/>
    <property type="molecule type" value="Genomic_DNA"/>
</dbReference>
<comment type="subunit">
    <text evidence="2">Monomer. Binds 30S ribosomal subunits, but not 50S ribosomal subunits or 70S ribosomes.</text>
</comment>
<evidence type="ECO:0000313" key="3">
    <source>
        <dbReference type="EMBL" id="RIA77997.1"/>
    </source>
</evidence>
<dbReference type="NCBIfam" id="TIGR00082">
    <property type="entry name" value="rbfA"/>
    <property type="match status" value="1"/>
</dbReference>
<dbReference type="InterPro" id="IPR015946">
    <property type="entry name" value="KH_dom-like_a/b"/>
</dbReference>
<dbReference type="AlphaFoldDB" id="A0A397S211"/>
<gene>
    <name evidence="2" type="primary">rbfA</name>
    <name evidence="3" type="ORF">EI71_00574</name>
</gene>
<dbReference type="GO" id="GO:0005829">
    <property type="term" value="C:cytosol"/>
    <property type="evidence" value="ECO:0007669"/>
    <property type="project" value="TreeGrafter"/>
</dbReference>
<dbReference type="SUPFAM" id="SSF89919">
    <property type="entry name" value="Ribosome-binding factor A, RbfA"/>
    <property type="match status" value="1"/>
</dbReference>
<keyword evidence="4" id="KW-1185">Reference proteome</keyword>